<name>W5MEM2_LEPOC</name>
<dbReference type="SUPFAM" id="SSF49785">
    <property type="entry name" value="Galactose-binding domain-like"/>
    <property type="match status" value="1"/>
</dbReference>
<dbReference type="PROSITE" id="PS50172">
    <property type="entry name" value="BRCT"/>
    <property type="match status" value="2"/>
</dbReference>
<feature type="region of interest" description="Disordered" evidence="15">
    <location>
        <begin position="220"/>
        <end position="318"/>
    </location>
</feature>
<evidence type="ECO:0000256" key="3">
    <source>
        <dbReference type="ARBA" id="ARBA00022454"/>
    </source>
</evidence>
<dbReference type="GO" id="GO:0006284">
    <property type="term" value="P:base-excision repair"/>
    <property type="evidence" value="ECO:0007669"/>
    <property type="project" value="InterPro"/>
</dbReference>
<dbReference type="CDD" id="cd17707">
    <property type="entry name" value="BRCT_XRCC1_rpt2"/>
    <property type="match status" value="1"/>
</dbReference>
<evidence type="ECO:0000256" key="14">
    <source>
        <dbReference type="ARBA" id="ARBA00079580"/>
    </source>
</evidence>
<dbReference type="EMBL" id="AHAT01019567">
    <property type="status" value="NOT_ANNOTATED_CDS"/>
    <property type="molecule type" value="Genomic_DNA"/>
</dbReference>
<evidence type="ECO:0000256" key="9">
    <source>
        <dbReference type="ARBA" id="ARBA00023204"/>
    </source>
</evidence>
<feature type="compositionally biased region" description="Basic and acidic residues" evidence="15">
    <location>
        <begin position="494"/>
        <end position="504"/>
    </location>
</feature>
<dbReference type="InterPro" id="IPR002706">
    <property type="entry name" value="Xrcc1_N"/>
</dbReference>
<sequence>TMPEIKLQHVVSCSSEDSTHKAENLLKPDTYRKWKAARLGEKQISVILQFEKAEQIHSIDIGNEGSAFIEVLVGNSTSVKDQDYEVILVTSSFMSPSESRGNTNLNRVRMFGSDKLVKATAEQKWDRVKIICTQPYNKNIAYGVSFIKFHSPPEAGETETTPPKVTKLGQFKVKEEEPSSSSLTPGSLFFSRANKPSTPVKKEKPSLSYAAAALQSTGCATQSSSSSPAPAEKTSPGATPSLKRKFEFSKERQEAVGPPTKRPSSQNSTMSEETSRFKASPVSPATKNTKASPAQPEKPPKHDKSKAQKKEKKADHSEGLEFHRLLEDTVFVLSGFQNPFRAELRDKALAMGAKYRPDWTPDSTHLICAFANTPKYGQVKALGGAIVRKEWILDCHKRKQRISYKRYLMDGAESSSEDQEKEPKESRSGSDRPGPSRDVPDEEDKYGGSTDEDRPVLPSTAHRLLQNMAEKPHVRDECNNSRDNEDSGMDTEDELKRVETENRGKKLVSPQAAGGQEEDLYAGSTDENTDVEEEKDQPVPELPEFLKGKHFFLYGEFPKKERRLLYRYITAFNGVIEDYMSEKVQFVITAQEWDDSFEDALMENGNLSFVKPRWIYICNERQKLVPHQPYVVVPQA</sequence>
<dbReference type="FunFam" id="3.40.50.10190:FF:000012">
    <property type="entry name" value="X-ray repair cross complementing 1"/>
    <property type="match status" value="1"/>
</dbReference>
<feature type="compositionally biased region" description="Basic and acidic residues" evidence="15">
    <location>
        <begin position="244"/>
        <end position="254"/>
    </location>
</feature>
<reference evidence="18" key="1">
    <citation type="submission" date="2011-12" db="EMBL/GenBank/DDBJ databases">
        <title>The Draft Genome of Lepisosteus oculatus.</title>
        <authorList>
            <consortium name="The Broad Institute Genome Assembly &amp; Analysis Group"/>
            <consortium name="Computational R&amp;D Group"/>
            <consortium name="and Sequencing Platform"/>
            <person name="Di Palma F."/>
            <person name="Alfoldi J."/>
            <person name="Johnson J."/>
            <person name="Berlin A."/>
            <person name="Gnerre S."/>
            <person name="Jaffe D."/>
            <person name="MacCallum I."/>
            <person name="Young S."/>
            <person name="Walker B.J."/>
            <person name="Lander E.S."/>
            <person name="Lindblad-Toh K."/>
        </authorList>
    </citation>
    <scope>NUCLEOTIDE SEQUENCE [LARGE SCALE GENOMIC DNA]</scope>
</reference>
<evidence type="ECO:0000256" key="12">
    <source>
        <dbReference type="ARBA" id="ARBA00064453"/>
    </source>
</evidence>
<dbReference type="EMBL" id="AHAT01019568">
    <property type="status" value="NOT_ANNOTATED_CDS"/>
    <property type="molecule type" value="Genomic_DNA"/>
</dbReference>
<comment type="subunit">
    <text evidence="12">Homodimer. Interacts with polynucleotide kinase (PNK), DNA polymerase-beta (POLB) and DNA ligase III (LIG3). Interacts with APTX and APLF. Interacts with APEX1; the interaction is induced by SIRT1 and increases with the acetylated form of APEX1. Interacts with (poly-ADP-ribosylated) PARP1.</text>
</comment>
<dbReference type="Gene3D" id="3.40.50.10190">
    <property type="entry name" value="BRCT domain"/>
    <property type="match status" value="2"/>
</dbReference>
<feature type="compositionally biased region" description="Basic and acidic residues" evidence="15">
    <location>
        <begin position="298"/>
        <end position="318"/>
    </location>
</feature>
<evidence type="ECO:0000256" key="6">
    <source>
        <dbReference type="ARBA" id="ARBA00022737"/>
    </source>
</evidence>
<evidence type="ECO:0000256" key="8">
    <source>
        <dbReference type="ARBA" id="ARBA00022843"/>
    </source>
</evidence>
<dbReference type="SUPFAM" id="SSF52113">
    <property type="entry name" value="BRCT domain"/>
    <property type="match status" value="2"/>
</dbReference>
<dbReference type="InterPro" id="IPR001357">
    <property type="entry name" value="BRCT_dom"/>
</dbReference>
<dbReference type="PANTHER" id="PTHR11370">
    <property type="entry name" value="DNA-REPAIR PROTEIN XRCC1"/>
    <property type="match status" value="1"/>
</dbReference>
<dbReference type="CDD" id="cd17725">
    <property type="entry name" value="BRCT_XRCC1_rpt1"/>
    <property type="match status" value="1"/>
</dbReference>
<dbReference type="Pfam" id="PF00533">
    <property type="entry name" value="BRCT"/>
    <property type="match status" value="1"/>
</dbReference>
<dbReference type="Gene3D" id="2.60.120.260">
    <property type="entry name" value="Galactose-binding domain-like"/>
    <property type="match status" value="1"/>
</dbReference>
<reference evidence="17" key="3">
    <citation type="submission" date="2025-09" db="UniProtKB">
        <authorList>
            <consortium name="Ensembl"/>
        </authorList>
    </citation>
    <scope>IDENTIFICATION</scope>
</reference>
<keyword evidence="3" id="KW-0158">Chromosome</keyword>
<feature type="domain" description="BRCT" evidence="16">
    <location>
        <begin position="541"/>
        <end position="632"/>
    </location>
</feature>
<dbReference type="GO" id="GO:0005694">
    <property type="term" value="C:chromosome"/>
    <property type="evidence" value="ECO:0007669"/>
    <property type="project" value="UniProtKB-SubCell"/>
</dbReference>
<keyword evidence="6" id="KW-0677">Repeat</keyword>
<dbReference type="GO" id="GO:0005634">
    <property type="term" value="C:nucleus"/>
    <property type="evidence" value="ECO:0007669"/>
    <property type="project" value="UniProtKB-SubCell"/>
</dbReference>
<evidence type="ECO:0000256" key="1">
    <source>
        <dbReference type="ARBA" id="ARBA00004123"/>
    </source>
</evidence>
<dbReference type="PANTHER" id="PTHR11370:SF5">
    <property type="entry name" value="DNA REPAIR PROTEIN XRCC1"/>
    <property type="match status" value="1"/>
</dbReference>
<dbReference type="Bgee" id="ENSLOCG00000005639">
    <property type="expression patterns" value="Expressed in ovary and 13 other cell types or tissues"/>
</dbReference>
<feature type="domain" description="BRCT" evidence="16">
    <location>
        <begin position="321"/>
        <end position="409"/>
    </location>
</feature>
<organism evidence="17 18">
    <name type="scientific">Lepisosteus oculatus</name>
    <name type="common">Spotted gar</name>
    <dbReference type="NCBI Taxonomy" id="7918"/>
    <lineage>
        <taxon>Eukaryota</taxon>
        <taxon>Metazoa</taxon>
        <taxon>Chordata</taxon>
        <taxon>Craniata</taxon>
        <taxon>Vertebrata</taxon>
        <taxon>Euteleostomi</taxon>
        <taxon>Actinopterygii</taxon>
        <taxon>Neopterygii</taxon>
        <taxon>Holostei</taxon>
        <taxon>Semionotiformes</taxon>
        <taxon>Lepisosteidae</taxon>
        <taxon>Lepisosteus</taxon>
    </lineage>
</organism>
<keyword evidence="4" id="KW-1017">Isopeptide bond</keyword>
<dbReference type="EMBL" id="AHAT01019566">
    <property type="status" value="NOT_ANNOTATED_CDS"/>
    <property type="molecule type" value="Genomic_DNA"/>
</dbReference>
<evidence type="ECO:0000259" key="16">
    <source>
        <dbReference type="PROSITE" id="PS50172"/>
    </source>
</evidence>
<keyword evidence="18" id="KW-1185">Reference proteome</keyword>
<feature type="compositionally biased region" description="Polar residues" evidence="15">
    <location>
        <begin position="283"/>
        <end position="292"/>
    </location>
</feature>
<evidence type="ECO:0000256" key="5">
    <source>
        <dbReference type="ARBA" id="ARBA00022553"/>
    </source>
</evidence>
<feature type="compositionally biased region" description="Basic and acidic residues" evidence="15">
    <location>
        <begin position="470"/>
        <end position="485"/>
    </location>
</feature>
<dbReference type="HOGENOM" id="CLU_030026_0_0_1"/>
<dbReference type="InterPro" id="IPR036420">
    <property type="entry name" value="BRCT_dom_sf"/>
</dbReference>
<evidence type="ECO:0000256" key="7">
    <source>
        <dbReference type="ARBA" id="ARBA00022763"/>
    </source>
</evidence>
<keyword evidence="9" id="KW-0234">DNA repair</keyword>
<comment type="subcellular location">
    <subcellularLocation>
        <location evidence="2">Chromosome</location>
    </subcellularLocation>
    <subcellularLocation>
        <location evidence="1">Nucleus</location>
    </subcellularLocation>
</comment>
<feature type="compositionally biased region" description="Polar residues" evidence="15">
    <location>
        <begin position="262"/>
        <end position="272"/>
    </location>
</feature>
<evidence type="ECO:0000256" key="10">
    <source>
        <dbReference type="ARBA" id="ARBA00023242"/>
    </source>
</evidence>
<evidence type="ECO:0000313" key="18">
    <source>
        <dbReference type="Proteomes" id="UP000018468"/>
    </source>
</evidence>
<keyword evidence="5" id="KW-0597">Phosphoprotein</keyword>
<feature type="compositionally biased region" description="Basic and acidic residues" evidence="15">
    <location>
        <begin position="421"/>
        <end position="439"/>
    </location>
</feature>
<dbReference type="Ensembl" id="ENSLOCT00000006839.1">
    <property type="protein sequence ID" value="ENSLOCP00000006831.1"/>
    <property type="gene ID" value="ENSLOCG00000005639.1"/>
</dbReference>
<keyword evidence="7" id="KW-0227">DNA damage</keyword>
<dbReference type="GeneTree" id="ENSGT00390000004140"/>
<accession>W5MEM2</accession>
<keyword evidence="8" id="KW-0832">Ubl conjugation</keyword>
<evidence type="ECO:0000256" key="2">
    <source>
        <dbReference type="ARBA" id="ARBA00004286"/>
    </source>
</evidence>
<dbReference type="FunFam" id="3.40.50.10190:FF:000008">
    <property type="entry name" value="X-ray repair cross complementing 1"/>
    <property type="match status" value="1"/>
</dbReference>
<keyword evidence="10" id="KW-0539">Nucleus</keyword>
<dbReference type="InterPro" id="IPR045080">
    <property type="entry name" value="BRCT_XRCC1_rpt1"/>
</dbReference>
<dbReference type="GO" id="GO:0006303">
    <property type="term" value="P:double-strand break repair via nonhomologous end joining"/>
    <property type="evidence" value="ECO:0007669"/>
    <property type="project" value="InterPro"/>
</dbReference>
<dbReference type="InterPro" id="IPR008979">
    <property type="entry name" value="Galactose-bd-like_sf"/>
</dbReference>
<dbReference type="GO" id="GO:0003684">
    <property type="term" value="F:damaged DNA binding"/>
    <property type="evidence" value="ECO:0007669"/>
    <property type="project" value="InterPro"/>
</dbReference>
<feature type="region of interest" description="Disordered" evidence="15">
    <location>
        <begin position="410"/>
        <end position="538"/>
    </location>
</feature>
<evidence type="ECO:0000256" key="11">
    <source>
        <dbReference type="ARBA" id="ARBA00055460"/>
    </source>
</evidence>
<feature type="region of interest" description="Disordered" evidence="15">
    <location>
        <begin position="171"/>
        <end position="206"/>
    </location>
</feature>
<dbReference type="GO" id="GO:0000012">
    <property type="term" value="P:single strand break repair"/>
    <property type="evidence" value="ECO:0007669"/>
    <property type="project" value="InterPro"/>
</dbReference>
<evidence type="ECO:0000256" key="15">
    <source>
        <dbReference type="SAM" id="MobiDB-lite"/>
    </source>
</evidence>
<evidence type="ECO:0000313" key="17">
    <source>
        <dbReference type="Ensembl" id="ENSLOCP00000006831.1"/>
    </source>
</evidence>
<evidence type="ECO:0000256" key="4">
    <source>
        <dbReference type="ARBA" id="ARBA00022499"/>
    </source>
</evidence>
<proteinExistence type="predicted"/>
<protein>
    <recommendedName>
        <fullName evidence="13">DNA repair protein XRCC1</fullName>
    </recommendedName>
    <alternativeName>
        <fullName evidence="14">X-ray repair cross-complementing protein 1</fullName>
    </alternativeName>
</protein>
<dbReference type="AlphaFoldDB" id="W5MEM2"/>
<comment type="function">
    <text evidence="11">Scaffold protein involved in DNA single-strand break repair by mediating the assembly of DNA break repair protein complexes. Negatively regulates ADP-ribosyltransferase activity of PARP1 during base-excision repair in order to prevent excessive PARP1 activity. Recognizes and binds poly-ADP-ribose chains: specifically binds auto-poly-ADP-ribosylated PARP1, limiting its activity.</text>
</comment>
<dbReference type="Pfam" id="PF01834">
    <property type="entry name" value="XRCC1_N"/>
    <property type="match status" value="1"/>
</dbReference>
<dbReference type="SMART" id="SM00292">
    <property type="entry name" value="BRCT"/>
    <property type="match status" value="2"/>
</dbReference>
<evidence type="ECO:0000256" key="13">
    <source>
        <dbReference type="ARBA" id="ARBA00068212"/>
    </source>
</evidence>
<dbReference type="EMBL" id="AHAT01019565">
    <property type="status" value="NOT_ANNOTATED_CDS"/>
    <property type="molecule type" value="Genomic_DNA"/>
</dbReference>
<dbReference type="Proteomes" id="UP000018468">
    <property type="component" value="Linkage group LG24"/>
</dbReference>
<dbReference type="FunFam" id="2.60.120.260:FF:000025">
    <property type="entry name" value="DNA repair protein XRCC1 isoform X1"/>
    <property type="match status" value="1"/>
</dbReference>
<reference evidence="17" key="2">
    <citation type="submission" date="2025-08" db="UniProtKB">
        <authorList>
            <consortium name="Ensembl"/>
        </authorList>
    </citation>
    <scope>IDENTIFICATION</scope>
</reference>
<dbReference type="Pfam" id="PF16589">
    <property type="entry name" value="BRCT_2"/>
    <property type="match status" value="1"/>
</dbReference>
<feature type="compositionally biased region" description="Low complexity" evidence="15">
    <location>
        <begin position="220"/>
        <end position="236"/>
    </location>
</feature>